<dbReference type="Proteomes" id="UP000681162">
    <property type="component" value="Unassembled WGS sequence"/>
</dbReference>
<name>A0A920CGL9_9BACL</name>
<protein>
    <submittedName>
        <fullName evidence="1">Uncharacterized protein</fullName>
    </submittedName>
</protein>
<accession>A0A920CGL9</accession>
<comment type="caution">
    <text evidence="1">The sequence shown here is derived from an EMBL/GenBank/DDBJ whole genome shotgun (WGS) entry which is preliminary data.</text>
</comment>
<keyword evidence="2" id="KW-1185">Reference proteome</keyword>
<reference evidence="1 2" key="1">
    <citation type="submission" date="2021-03" db="EMBL/GenBank/DDBJ databases">
        <title>Antimicrobial resistance genes in bacteria isolated from Japanese honey, and their potential for conferring macrolide and lincosamide resistance in the American foulbrood pathogen Paenibacillus larvae.</title>
        <authorList>
            <person name="Okamoto M."/>
            <person name="Kumagai M."/>
            <person name="Kanamori H."/>
            <person name="Takamatsu D."/>
        </authorList>
    </citation>
    <scope>NUCLEOTIDE SEQUENCE [LARGE SCALE GENOMIC DNA]</scope>
    <source>
        <strain evidence="1 2">J41TS12</strain>
    </source>
</reference>
<evidence type="ECO:0000313" key="1">
    <source>
        <dbReference type="EMBL" id="GIO36234.1"/>
    </source>
</evidence>
<sequence length="69" mass="8163">MRRTERVDPYFQDVPWDLIYDDNGQQIGEVYVLLGAARKEGMPYDRSVHHIWRACRAGETEVLDGRRVR</sequence>
<proteinExistence type="predicted"/>
<gene>
    <name evidence="1" type="ORF">J41TS12_10950</name>
</gene>
<evidence type="ECO:0000313" key="2">
    <source>
        <dbReference type="Proteomes" id="UP000681162"/>
    </source>
</evidence>
<organism evidence="1 2">
    <name type="scientific">Paenibacillus antibioticophila</name>
    <dbReference type="NCBI Taxonomy" id="1274374"/>
    <lineage>
        <taxon>Bacteria</taxon>
        <taxon>Bacillati</taxon>
        <taxon>Bacillota</taxon>
        <taxon>Bacilli</taxon>
        <taxon>Bacillales</taxon>
        <taxon>Paenibacillaceae</taxon>
        <taxon>Paenibacillus</taxon>
    </lineage>
</organism>
<dbReference type="EMBL" id="BORR01000003">
    <property type="protein sequence ID" value="GIO36234.1"/>
    <property type="molecule type" value="Genomic_DNA"/>
</dbReference>
<dbReference type="AlphaFoldDB" id="A0A920CGL9"/>